<keyword evidence="2" id="KW-1185">Reference proteome</keyword>
<proteinExistence type="predicted"/>
<dbReference type="InterPro" id="IPR058376">
    <property type="entry name" value="DUF8063"/>
</dbReference>
<evidence type="ECO:0000313" key="2">
    <source>
        <dbReference type="Proteomes" id="UP000199370"/>
    </source>
</evidence>
<dbReference type="AlphaFoldDB" id="A0A1H0BAV4"/>
<organism evidence="1 2">
    <name type="scientific">Haloarchaeobius iranensis</name>
    <dbReference type="NCBI Taxonomy" id="996166"/>
    <lineage>
        <taxon>Archaea</taxon>
        <taxon>Methanobacteriati</taxon>
        <taxon>Methanobacteriota</taxon>
        <taxon>Stenosarchaea group</taxon>
        <taxon>Halobacteria</taxon>
        <taxon>Halobacteriales</taxon>
        <taxon>Halorubellaceae</taxon>
        <taxon>Haloarchaeobius</taxon>
    </lineage>
</organism>
<sequence length="187" mass="19647">MVIALALVTVGAVPGVTSAQDGDNATATTAMPENQSTSTVRADLGAGVTLVDMEYSPGRIVLTVEADTPATLLKWQDSMGAMKEANRRSSDSGLSAVDMDAYEHQVWLDRGMNRVVLDVETWRGTSTVSVWTTEKEFVISKDLPSGNPLEAFGGTQGVFAGVGTSVLAALTATGIILRKEQGEVIEA</sequence>
<accession>A0A1H0BAV4</accession>
<protein>
    <submittedName>
        <fullName evidence="1">Uncharacterized protein</fullName>
    </submittedName>
</protein>
<gene>
    <name evidence="1" type="ORF">SAMN05192554_13614</name>
</gene>
<dbReference type="Pfam" id="PF26259">
    <property type="entry name" value="DUF8063"/>
    <property type="match status" value="1"/>
</dbReference>
<dbReference type="STRING" id="996166.SAMN05192554_13614"/>
<name>A0A1H0BAV4_9EURY</name>
<evidence type="ECO:0000313" key="1">
    <source>
        <dbReference type="EMBL" id="SDN42741.1"/>
    </source>
</evidence>
<dbReference type="Proteomes" id="UP000199370">
    <property type="component" value="Unassembled WGS sequence"/>
</dbReference>
<reference evidence="1 2" key="1">
    <citation type="submission" date="2016-10" db="EMBL/GenBank/DDBJ databases">
        <authorList>
            <person name="de Groot N.N."/>
        </authorList>
    </citation>
    <scope>NUCLEOTIDE SEQUENCE [LARGE SCALE GENOMIC DNA]</scope>
    <source>
        <strain evidence="2">EB21,IBRC-M 10013,KCTC 4048</strain>
    </source>
</reference>
<dbReference type="EMBL" id="FNIA01000036">
    <property type="protein sequence ID" value="SDN42741.1"/>
    <property type="molecule type" value="Genomic_DNA"/>
</dbReference>